<dbReference type="EC" id="2.7.6.2" evidence="7"/>
<evidence type="ECO:0000256" key="3">
    <source>
        <dbReference type="ARBA" id="ARBA00022679"/>
    </source>
</evidence>
<comment type="similarity">
    <text evidence="2 7">Belongs to the thiamine pyrophosphokinase family.</text>
</comment>
<keyword evidence="10" id="KW-1185">Reference proteome</keyword>
<dbReference type="EMBL" id="JAKLMC020000001">
    <property type="protein sequence ID" value="KAK5958462.1"/>
    <property type="molecule type" value="Genomic_DNA"/>
</dbReference>
<dbReference type="GO" id="GO:0004788">
    <property type="term" value="F:thiamine diphosphokinase activity"/>
    <property type="evidence" value="ECO:0007669"/>
    <property type="project" value="UniProtKB-UniRule"/>
</dbReference>
<keyword evidence="3 7" id="KW-0808">Transferase</keyword>
<comment type="pathway">
    <text evidence="1 7">Cofactor biosynthesis; thiamine diphosphate biosynthesis; thiamine diphosphate from thiamine: step 1/1.</text>
</comment>
<gene>
    <name evidence="9" type="primary">THI80</name>
    <name evidence="9" type="ORF">OHC33_000305</name>
</gene>
<evidence type="ECO:0000256" key="1">
    <source>
        <dbReference type="ARBA" id="ARBA00005078"/>
    </source>
</evidence>
<dbReference type="Gene3D" id="3.40.50.10240">
    <property type="entry name" value="Thiamin pyrophosphokinase, catalytic domain"/>
    <property type="match status" value="1"/>
</dbReference>
<evidence type="ECO:0000256" key="5">
    <source>
        <dbReference type="ARBA" id="ARBA00022777"/>
    </source>
</evidence>
<dbReference type="GO" id="GO:0009229">
    <property type="term" value="P:thiamine diphosphate biosynthetic process"/>
    <property type="evidence" value="ECO:0007669"/>
    <property type="project" value="UniProtKB-UniRule"/>
</dbReference>
<dbReference type="InterPro" id="IPR036371">
    <property type="entry name" value="TPK_B1-bd_sf"/>
</dbReference>
<keyword evidence="4 7" id="KW-0547">Nucleotide-binding</keyword>
<dbReference type="NCBIfam" id="TIGR01378">
    <property type="entry name" value="thi_PPkinase"/>
    <property type="match status" value="1"/>
</dbReference>
<evidence type="ECO:0000256" key="4">
    <source>
        <dbReference type="ARBA" id="ARBA00022741"/>
    </source>
</evidence>
<comment type="caution">
    <text evidence="9">The sequence shown here is derived from an EMBL/GenBank/DDBJ whole genome shotgun (WGS) entry which is preliminary data.</text>
</comment>
<dbReference type="InterPro" id="IPR007371">
    <property type="entry name" value="TPK_catalytic"/>
</dbReference>
<dbReference type="CDD" id="cd07995">
    <property type="entry name" value="TPK"/>
    <property type="match status" value="1"/>
</dbReference>
<dbReference type="SUPFAM" id="SSF63999">
    <property type="entry name" value="Thiamin pyrophosphokinase, catalytic domain"/>
    <property type="match status" value="1"/>
</dbReference>
<protein>
    <recommendedName>
        <fullName evidence="7">Thiamine pyrophosphokinase</fullName>
        <ecNumber evidence="7">2.7.6.2</ecNumber>
    </recommendedName>
</protein>
<dbReference type="AlphaFoldDB" id="A0AAN8ISR6"/>
<comment type="catalytic activity">
    <reaction evidence="7">
        <text>thiamine + ATP = thiamine diphosphate + AMP + H(+)</text>
        <dbReference type="Rhea" id="RHEA:11576"/>
        <dbReference type="ChEBI" id="CHEBI:15378"/>
        <dbReference type="ChEBI" id="CHEBI:18385"/>
        <dbReference type="ChEBI" id="CHEBI:30616"/>
        <dbReference type="ChEBI" id="CHEBI:58937"/>
        <dbReference type="ChEBI" id="CHEBI:456215"/>
    </reaction>
</comment>
<dbReference type="InterPro" id="IPR036759">
    <property type="entry name" value="TPK_catalytic_sf"/>
</dbReference>
<dbReference type="InterPro" id="IPR016966">
    <property type="entry name" value="Thiamin_pyrophosphokinase_euk"/>
</dbReference>
<evidence type="ECO:0000256" key="2">
    <source>
        <dbReference type="ARBA" id="ARBA00006785"/>
    </source>
</evidence>
<organism evidence="9 10">
    <name type="scientific">Knufia fluminis</name>
    <dbReference type="NCBI Taxonomy" id="191047"/>
    <lineage>
        <taxon>Eukaryota</taxon>
        <taxon>Fungi</taxon>
        <taxon>Dikarya</taxon>
        <taxon>Ascomycota</taxon>
        <taxon>Pezizomycotina</taxon>
        <taxon>Eurotiomycetes</taxon>
        <taxon>Chaetothyriomycetidae</taxon>
        <taxon>Chaetothyriales</taxon>
        <taxon>Trichomeriaceae</taxon>
        <taxon>Knufia</taxon>
    </lineage>
</organism>
<dbReference type="Pfam" id="PF04265">
    <property type="entry name" value="TPK_B1_binding"/>
    <property type="match status" value="1"/>
</dbReference>
<dbReference type="InterPro" id="IPR007373">
    <property type="entry name" value="Thiamin_PyroPKinase_B1-bd"/>
</dbReference>
<sequence length="255" mass="28413">MTTTWYPAGLLQGKPAKPYGILILNQPINRPALNAVIDNAVMLVCADAGGNRLMQYDEHPNGKKRLPDAIVGDLDSLSNEAQQYYQKQGVQVVKDPDQYSTDFTKSLKWMRQEWDKRKDENEDLDVVVMGGLGGRVDQGFSQIHHMYMVLQQRDLLRGSIYLLSEQSLSFVLAAGQNDMHVNDGVFAENIGIIPVLGLTHISTSGLEWDVSNWPTEFGSQISTSNHIRSNLVKVTVHGSRPLFTLELVRSLCASD</sequence>
<evidence type="ECO:0000313" key="10">
    <source>
        <dbReference type="Proteomes" id="UP001316803"/>
    </source>
</evidence>
<name>A0AAN8ISR6_9EURO</name>
<dbReference type="GO" id="GO:0016301">
    <property type="term" value="F:kinase activity"/>
    <property type="evidence" value="ECO:0007669"/>
    <property type="project" value="UniProtKB-UniRule"/>
</dbReference>
<dbReference type="PANTHER" id="PTHR13622">
    <property type="entry name" value="THIAMIN PYROPHOSPHOKINASE"/>
    <property type="match status" value="1"/>
</dbReference>
<evidence type="ECO:0000259" key="8">
    <source>
        <dbReference type="SMART" id="SM00983"/>
    </source>
</evidence>
<evidence type="ECO:0000256" key="6">
    <source>
        <dbReference type="ARBA" id="ARBA00022840"/>
    </source>
</evidence>
<keyword evidence="5 7" id="KW-0418">Kinase</keyword>
<dbReference type="PIRSF" id="PIRSF031057">
    <property type="entry name" value="Thiamin_pyrophosphokinase"/>
    <property type="match status" value="1"/>
</dbReference>
<evidence type="ECO:0000256" key="7">
    <source>
        <dbReference type="PIRNR" id="PIRNR031057"/>
    </source>
</evidence>
<dbReference type="Pfam" id="PF04263">
    <property type="entry name" value="TPK_catalytic"/>
    <property type="match status" value="1"/>
</dbReference>
<dbReference type="GO" id="GO:0030975">
    <property type="term" value="F:thiamine binding"/>
    <property type="evidence" value="ECO:0007669"/>
    <property type="project" value="UniProtKB-UniRule"/>
</dbReference>
<keyword evidence="6 7" id="KW-0067">ATP-binding</keyword>
<dbReference type="InterPro" id="IPR006282">
    <property type="entry name" value="Thi_PPkinase"/>
</dbReference>
<dbReference type="GO" id="GO:0005524">
    <property type="term" value="F:ATP binding"/>
    <property type="evidence" value="ECO:0007669"/>
    <property type="project" value="UniProtKB-UniRule"/>
</dbReference>
<reference evidence="9 10" key="1">
    <citation type="submission" date="2022-12" db="EMBL/GenBank/DDBJ databases">
        <title>Genomic features and morphological characterization of a novel Knufia sp. strain isolated from spacecraft assembly facility.</title>
        <authorList>
            <person name="Teixeira M."/>
            <person name="Chander A.M."/>
            <person name="Stajich J.E."/>
            <person name="Venkateswaran K."/>
        </authorList>
    </citation>
    <scope>NUCLEOTIDE SEQUENCE [LARGE SCALE GENOMIC DNA]</scope>
    <source>
        <strain evidence="9 10">FJI-L2-BK-P2</strain>
    </source>
</reference>
<dbReference type="SUPFAM" id="SSF63862">
    <property type="entry name" value="Thiamin pyrophosphokinase, substrate-binding domain"/>
    <property type="match status" value="1"/>
</dbReference>
<dbReference type="Proteomes" id="UP001316803">
    <property type="component" value="Unassembled WGS sequence"/>
</dbReference>
<dbReference type="SMART" id="SM00983">
    <property type="entry name" value="TPK_B1_binding"/>
    <property type="match status" value="1"/>
</dbReference>
<feature type="domain" description="Thiamin pyrophosphokinase thiamin-binding" evidence="8">
    <location>
        <begin position="175"/>
        <end position="242"/>
    </location>
</feature>
<evidence type="ECO:0000313" key="9">
    <source>
        <dbReference type="EMBL" id="KAK5958462.1"/>
    </source>
</evidence>
<dbReference type="PANTHER" id="PTHR13622:SF8">
    <property type="entry name" value="THIAMIN PYROPHOSPHOKINASE 1"/>
    <property type="match status" value="1"/>
</dbReference>
<accession>A0AAN8ISR6</accession>
<proteinExistence type="inferred from homology"/>
<dbReference type="GO" id="GO:0006772">
    <property type="term" value="P:thiamine metabolic process"/>
    <property type="evidence" value="ECO:0007669"/>
    <property type="project" value="InterPro"/>
</dbReference>